<name>A0AAN8WN85_HALRR</name>
<dbReference type="AlphaFoldDB" id="A0AAN8WN85"/>
<evidence type="ECO:0000313" key="2">
    <source>
        <dbReference type="Proteomes" id="UP001381693"/>
    </source>
</evidence>
<dbReference type="EMBL" id="JAXCGZ010016999">
    <property type="protein sequence ID" value="KAK7069210.1"/>
    <property type="molecule type" value="Genomic_DNA"/>
</dbReference>
<gene>
    <name evidence="1" type="ORF">SK128_000140</name>
</gene>
<accession>A0AAN8WN85</accession>
<proteinExistence type="predicted"/>
<evidence type="ECO:0000313" key="1">
    <source>
        <dbReference type="EMBL" id="KAK7069210.1"/>
    </source>
</evidence>
<reference evidence="1 2" key="1">
    <citation type="submission" date="2023-11" db="EMBL/GenBank/DDBJ databases">
        <title>Halocaridina rubra genome assembly.</title>
        <authorList>
            <person name="Smith C."/>
        </authorList>
    </citation>
    <scope>NUCLEOTIDE SEQUENCE [LARGE SCALE GENOMIC DNA]</scope>
    <source>
        <strain evidence="1">EP-1</strain>
        <tissue evidence="1">Whole</tissue>
    </source>
</reference>
<feature type="non-terminal residue" evidence="1">
    <location>
        <position position="86"/>
    </location>
</feature>
<organism evidence="1 2">
    <name type="scientific">Halocaridina rubra</name>
    <name type="common">Hawaiian red shrimp</name>
    <dbReference type="NCBI Taxonomy" id="373956"/>
    <lineage>
        <taxon>Eukaryota</taxon>
        <taxon>Metazoa</taxon>
        <taxon>Ecdysozoa</taxon>
        <taxon>Arthropoda</taxon>
        <taxon>Crustacea</taxon>
        <taxon>Multicrustacea</taxon>
        <taxon>Malacostraca</taxon>
        <taxon>Eumalacostraca</taxon>
        <taxon>Eucarida</taxon>
        <taxon>Decapoda</taxon>
        <taxon>Pleocyemata</taxon>
        <taxon>Caridea</taxon>
        <taxon>Atyoidea</taxon>
        <taxon>Atyidae</taxon>
        <taxon>Halocaridina</taxon>
    </lineage>
</organism>
<comment type="caution">
    <text evidence="1">The sequence shown here is derived from an EMBL/GenBank/DDBJ whole genome shotgun (WGS) entry which is preliminary data.</text>
</comment>
<protein>
    <submittedName>
        <fullName evidence="1">Uncharacterized protein</fullName>
    </submittedName>
</protein>
<sequence>MCPSAVHRRKIDAQTMDVKKVKAANEASKQALAFWYFKQTEKISVYGALVEGNQPHYHDNDYDDEMDKTIDLKAGSLQVSRTAAEL</sequence>
<dbReference type="Proteomes" id="UP001381693">
    <property type="component" value="Unassembled WGS sequence"/>
</dbReference>
<keyword evidence="2" id="KW-1185">Reference proteome</keyword>